<keyword evidence="4" id="KW-1185">Reference proteome</keyword>
<sequence>MKTFKILLAVLAVSIGAAKAQFVKAELQVSGLTCSMCSKATEKSLRTLPFISDIKPDLNRNLFVITFKKDAPVNLEAISKKVQDAGFSVNKLTASFNFDNLKINNNYHFNYAGNTYHFLNVKDETLNGVTPVTIVDKNFVPVSTYKKYAAQTTNFPCYKSGMMGSQKVYHVTI</sequence>
<evidence type="ECO:0000313" key="3">
    <source>
        <dbReference type="EMBL" id="MVN20104.1"/>
    </source>
</evidence>
<dbReference type="SUPFAM" id="SSF55008">
    <property type="entry name" value="HMA, heavy metal-associated domain"/>
    <property type="match status" value="1"/>
</dbReference>
<name>A0A7K1SS83_9SPHI</name>
<dbReference type="PROSITE" id="PS50846">
    <property type="entry name" value="HMA_2"/>
    <property type="match status" value="1"/>
</dbReference>
<proteinExistence type="predicted"/>
<dbReference type="Gene3D" id="3.30.70.100">
    <property type="match status" value="1"/>
</dbReference>
<evidence type="ECO:0000259" key="2">
    <source>
        <dbReference type="PROSITE" id="PS50846"/>
    </source>
</evidence>
<evidence type="ECO:0000313" key="4">
    <source>
        <dbReference type="Proteomes" id="UP000462014"/>
    </source>
</evidence>
<feature type="chain" id="PRO_5029741211" description="HMA domain-containing protein" evidence="1">
    <location>
        <begin position="21"/>
        <end position="173"/>
    </location>
</feature>
<dbReference type="AlphaFoldDB" id="A0A7K1SS83"/>
<protein>
    <recommendedName>
        <fullName evidence="2">HMA domain-containing protein</fullName>
    </recommendedName>
</protein>
<dbReference type="EMBL" id="WPIK01000001">
    <property type="protein sequence ID" value="MVN20104.1"/>
    <property type="molecule type" value="Genomic_DNA"/>
</dbReference>
<dbReference type="Proteomes" id="UP000462014">
    <property type="component" value="Unassembled WGS sequence"/>
</dbReference>
<dbReference type="Pfam" id="PF00403">
    <property type="entry name" value="HMA"/>
    <property type="match status" value="1"/>
</dbReference>
<dbReference type="GO" id="GO:0046872">
    <property type="term" value="F:metal ion binding"/>
    <property type="evidence" value="ECO:0007669"/>
    <property type="project" value="InterPro"/>
</dbReference>
<dbReference type="InterPro" id="IPR036163">
    <property type="entry name" value="HMA_dom_sf"/>
</dbReference>
<organism evidence="3 4">
    <name type="scientific">Mucilaginibacter arboris</name>
    <dbReference type="NCBI Taxonomy" id="2682090"/>
    <lineage>
        <taxon>Bacteria</taxon>
        <taxon>Pseudomonadati</taxon>
        <taxon>Bacteroidota</taxon>
        <taxon>Sphingobacteriia</taxon>
        <taxon>Sphingobacteriales</taxon>
        <taxon>Sphingobacteriaceae</taxon>
        <taxon>Mucilaginibacter</taxon>
    </lineage>
</organism>
<feature type="signal peptide" evidence="1">
    <location>
        <begin position="1"/>
        <end position="20"/>
    </location>
</feature>
<keyword evidence="1" id="KW-0732">Signal</keyword>
<comment type="caution">
    <text evidence="3">The sequence shown here is derived from an EMBL/GenBank/DDBJ whole genome shotgun (WGS) entry which is preliminary data.</text>
</comment>
<feature type="domain" description="HMA" evidence="2">
    <location>
        <begin position="23"/>
        <end position="90"/>
    </location>
</feature>
<reference evidence="3 4" key="1">
    <citation type="submission" date="2019-12" db="EMBL/GenBank/DDBJ databases">
        <title>Mucilaginibacter sp. HMF7410 genome sequencing and assembly.</title>
        <authorList>
            <person name="Kang H."/>
            <person name="Cha I."/>
            <person name="Kim H."/>
            <person name="Joh K."/>
        </authorList>
    </citation>
    <scope>NUCLEOTIDE SEQUENCE [LARGE SCALE GENOMIC DNA]</scope>
    <source>
        <strain evidence="3 4">HMF7410</strain>
    </source>
</reference>
<dbReference type="InterPro" id="IPR006121">
    <property type="entry name" value="HMA_dom"/>
</dbReference>
<gene>
    <name evidence="3" type="ORF">GO621_00965</name>
</gene>
<evidence type="ECO:0000256" key="1">
    <source>
        <dbReference type="SAM" id="SignalP"/>
    </source>
</evidence>
<dbReference type="RefSeq" id="WP_157563119.1">
    <property type="nucleotide sequence ID" value="NZ_WPIK01000001.1"/>
</dbReference>
<accession>A0A7K1SS83</accession>